<evidence type="ECO:0000313" key="3">
    <source>
        <dbReference type="Proteomes" id="UP001500957"/>
    </source>
</evidence>
<proteinExistence type="predicted"/>
<dbReference type="Proteomes" id="UP001500957">
    <property type="component" value="Unassembled WGS sequence"/>
</dbReference>
<dbReference type="Pfam" id="PF06742">
    <property type="entry name" value="DUF1214"/>
    <property type="match status" value="1"/>
</dbReference>
<dbReference type="InterPro" id="IPR010621">
    <property type="entry name" value="DUF1214"/>
</dbReference>
<protein>
    <recommendedName>
        <fullName evidence="1">DUF1214 domain-containing protein</fullName>
    </recommendedName>
</protein>
<sequence>MTADEAAKELSMTLDDAVDEWNSFCDRIKAAGAASIAKRPDLGERELLDEIRFTVRMLADSVRTHVGPADLERPHLYPLIDELTPYGLPNADNCYYTVLVDPSRTYRLSGNARGRPWILSVGAGNYGLWGFRELAEYSSATVCCDADGDFEVLLSVDPQEGNWFALSPEATNFHIRDYWLDWDADPSWFHLEVLDPPPRRDADALAADVLPRLHRATSHFTETVAFWSGYADHWRGEKPNTFSDPGSVAHGSTGLIRYSAGWASLGDGDALIVEFDLPDSEYWSLQAYSRQGVTLDPAVAQSGLNARQAVVDADGVVRMVVSGEDPGVHNWIDNRGLPETTLWYRTMGASRMTTPRTRLVPVDRVDAELPGAARVTSAEREAELRRRNRGFSRRYRR</sequence>
<dbReference type="RefSeq" id="WP_344605897.1">
    <property type="nucleotide sequence ID" value="NZ_BAAAHE010000023.1"/>
</dbReference>
<dbReference type="EMBL" id="BAAAHE010000023">
    <property type="protein sequence ID" value="GAA0623907.1"/>
    <property type="molecule type" value="Genomic_DNA"/>
</dbReference>
<gene>
    <name evidence="2" type="ORF">GCM10009547_28770</name>
</gene>
<comment type="caution">
    <text evidence="2">The sequence shown here is derived from an EMBL/GenBank/DDBJ whole genome shotgun (WGS) entry which is preliminary data.</text>
</comment>
<accession>A0ABN1GZ66</accession>
<reference evidence="2 3" key="1">
    <citation type="journal article" date="2019" name="Int. J. Syst. Evol. Microbiol.">
        <title>The Global Catalogue of Microorganisms (GCM) 10K type strain sequencing project: providing services to taxonomists for standard genome sequencing and annotation.</title>
        <authorList>
            <consortium name="The Broad Institute Genomics Platform"/>
            <consortium name="The Broad Institute Genome Sequencing Center for Infectious Disease"/>
            <person name="Wu L."/>
            <person name="Ma J."/>
        </authorList>
    </citation>
    <scope>NUCLEOTIDE SEQUENCE [LARGE SCALE GENOMIC DNA]</scope>
    <source>
        <strain evidence="2 3">JCM 10671</strain>
    </source>
</reference>
<feature type="domain" description="DUF1214" evidence="1">
    <location>
        <begin position="276"/>
        <end position="345"/>
    </location>
</feature>
<organism evidence="2 3">
    <name type="scientific">Sporichthya brevicatena</name>
    <dbReference type="NCBI Taxonomy" id="171442"/>
    <lineage>
        <taxon>Bacteria</taxon>
        <taxon>Bacillati</taxon>
        <taxon>Actinomycetota</taxon>
        <taxon>Actinomycetes</taxon>
        <taxon>Sporichthyales</taxon>
        <taxon>Sporichthyaceae</taxon>
        <taxon>Sporichthya</taxon>
    </lineage>
</organism>
<dbReference type="SUPFAM" id="SSF160935">
    <property type="entry name" value="VPA0735-like"/>
    <property type="match status" value="1"/>
</dbReference>
<name>A0ABN1GZ66_9ACTN</name>
<evidence type="ECO:0000259" key="1">
    <source>
        <dbReference type="Pfam" id="PF06742"/>
    </source>
</evidence>
<evidence type="ECO:0000313" key="2">
    <source>
        <dbReference type="EMBL" id="GAA0623907.1"/>
    </source>
</evidence>
<keyword evidence="3" id="KW-1185">Reference proteome</keyword>